<protein>
    <submittedName>
        <fullName evidence="2">Uncharacterized protein</fullName>
    </submittedName>
</protein>
<dbReference type="OrthoDB" id="1937989at2"/>
<keyword evidence="1" id="KW-1133">Transmembrane helix</keyword>
<gene>
    <name evidence="2" type="ORF">GBZ86_01935</name>
</gene>
<sequence length="202" mass="23945">MYIDKAIKKQRNAYKIFIFSMIVMQVILPLVIIFLTLYTKFIIGYLIILEIFILIAIFMVYKDLALKYKCKNGFLVVKPSIVEKSKVINCEDVHLVHTSKSLDNMNILIILSCKKRRNSFKRININLLNKHPLLSKEYKKLTVLYPEKSFYYTIIKHGGLEKFKLLDLIYKNCVKAIYTDNSIENIKIAREQKEIILSRKWW</sequence>
<organism evidence="2 3">
    <name type="scientific">Clostridium tarantellae</name>
    <dbReference type="NCBI Taxonomy" id="39493"/>
    <lineage>
        <taxon>Bacteria</taxon>
        <taxon>Bacillati</taxon>
        <taxon>Bacillota</taxon>
        <taxon>Clostridia</taxon>
        <taxon>Eubacteriales</taxon>
        <taxon>Clostridiaceae</taxon>
        <taxon>Clostridium</taxon>
    </lineage>
</organism>
<feature type="transmembrane region" description="Helical" evidence="1">
    <location>
        <begin position="41"/>
        <end position="61"/>
    </location>
</feature>
<dbReference type="Proteomes" id="UP000430345">
    <property type="component" value="Unassembled WGS sequence"/>
</dbReference>
<evidence type="ECO:0000256" key="1">
    <source>
        <dbReference type="SAM" id="Phobius"/>
    </source>
</evidence>
<keyword evidence="3" id="KW-1185">Reference proteome</keyword>
<keyword evidence="1" id="KW-0812">Transmembrane</keyword>
<dbReference type="AlphaFoldDB" id="A0A6I1MJE6"/>
<accession>A0A6I1MJE6</accession>
<proteinExistence type="predicted"/>
<comment type="caution">
    <text evidence="2">The sequence shown here is derived from an EMBL/GenBank/DDBJ whole genome shotgun (WGS) entry which is preliminary data.</text>
</comment>
<name>A0A6I1MJE6_9CLOT</name>
<dbReference type="EMBL" id="WHJC01000011">
    <property type="protein sequence ID" value="MPQ42528.1"/>
    <property type="molecule type" value="Genomic_DNA"/>
</dbReference>
<feature type="transmembrane region" description="Helical" evidence="1">
    <location>
        <begin position="12"/>
        <end position="35"/>
    </location>
</feature>
<evidence type="ECO:0000313" key="3">
    <source>
        <dbReference type="Proteomes" id="UP000430345"/>
    </source>
</evidence>
<dbReference type="RefSeq" id="WP_152887232.1">
    <property type="nucleotide sequence ID" value="NZ_WHJC01000011.1"/>
</dbReference>
<keyword evidence="1" id="KW-0472">Membrane</keyword>
<evidence type="ECO:0000313" key="2">
    <source>
        <dbReference type="EMBL" id="MPQ42528.1"/>
    </source>
</evidence>
<reference evidence="2 3" key="1">
    <citation type="submission" date="2019-10" db="EMBL/GenBank/DDBJ databases">
        <title>The Genome Sequence of Clostridium tarantellae Isolated from Fish Brain.</title>
        <authorList>
            <person name="Bano L."/>
            <person name="Kiel M."/>
            <person name="Sales G."/>
            <person name="Doxey A.C."/>
            <person name="Mansfield M.J."/>
            <person name="Schiavone M."/>
            <person name="Rossetto O."/>
            <person name="Pirazzini M."/>
            <person name="Dobrindt U."/>
            <person name="Montecucco C."/>
        </authorList>
    </citation>
    <scope>NUCLEOTIDE SEQUENCE [LARGE SCALE GENOMIC DNA]</scope>
    <source>
        <strain evidence="2 3">DSM 3997</strain>
    </source>
</reference>